<dbReference type="STRING" id="1817722.A2703_00070"/>
<feature type="region of interest" description="Alpha N-terminal domain (alpha-NTD)" evidence="11">
    <location>
        <begin position="1"/>
        <end position="226"/>
    </location>
</feature>
<dbReference type="InterPro" id="IPR036603">
    <property type="entry name" value="RBP11-like"/>
</dbReference>
<evidence type="ECO:0000256" key="1">
    <source>
        <dbReference type="ARBA" id="ARBA00007123"/>
    </source>
</evidence>
<evidence type="ECO:0000256" key="9">
    <source>
        <dbReference type="ARBA" id="ARBA00033070"/>
    </source>
</evidence>
<dbReference type="SUPFAM" id="SSF47789">
    <property type="entry name" value="C-terminal domain of RNA polymerase alpha subunit"/>
    <property type="match status" value="1"/>
</dbReference>
<comment type="subunit">
    <text evidence="11">Homodimer. The RNAP catalytic core consists of 2 alpha, 1 beta, 1 beta' and 1 omega subunit. When a sigma factor is associated with the core the holoenzyme is formed, which can initiate transcription.</text>
</comment>
<dbReference type="Proteomes" id="UP000177979">
    <property type="component" value="Unassembled WGS sequence"/>
</dbReference>
<dbReference type="InterPro" id="IPR011262">
    <property type="entry name" value="DNA-dir_RNA_pol_insert"/>
</dbReference>
<evidence type="ECO:0000256" key="2">
    <source>
        <dbReference type="ARBA" id="ARBA00012418"/>
    </source>
</evidence>
<dbReference type="Gene3D" id="3.30.1360.10">
    <property type="entry name" value="RNA polymerase, RBP11-like subunit"/>
    <property type="match status" value="1"/>
</dbReference>
<name>A0A1F5EXP0_9BACT</name>
<dbReference type="GO" id="GO:0006351">
    <property type="term" value="P:DNA-templated transcription"/>
    <property type="evidence" value="ECO:0007669"/>
    <property type="project" value="UniProtKB-UniRule"/>
</dbReference>
<dbReference type="NCBIfam" id="NF003519">
    <property type="entry name" value="PRK05182.2-5"/>
    <property type="match status" value="1"/>
</dbReference>
<protein>
    <recommendedName>
        <fullName evidence="3 11">DNA-directed RNA polymerase subunit alpha</fullName>
        <shortName evidence="11">RNAP subunit alpha</shortName>
        <ecNumber evidence="2 11">2.7.7.6</ecNumber>
    </recommendedName>
    <alternativeName>
        <fullName evidence="9 11">RNA polymerase subunit alpha</fullName>
    </alternativeName>
    <alternativeName>
        <fullName evidence="8 11">Transcriptase subunit alpha</fullName>
    </alternativeName>
</protein>
<dbReference type="NCBIfam" id="TIGR02027">
    <property type="entry name" value="rpoA"/>
    <property type="match status" value="1"/>
</dbReference>
<comment type="caution">
    <text evidence="13">The sequence shown here is derived from an EMBL/GenBank/DDBJ whole genome shotgun (WGS) entry which is preliminary data.</text>
</comment>
<proteinExistence type="inferred from homology"/>
<evidence type="ECO:0000256" key="10">
    <source>
        <dbReference type="ARBA" id="ARBA00048552"/>
    </source>
</evidence>
<dbReference type="Pfam" id="PF01000">
    <property type="entry name" value="RNA_pol_A_bac"/>
    <property type="match status" value="1"/>
</dbReference>
<sequence length="302" mass="32043">MIKPNFKLTVKPRGVNSAEIVIEPLPVNFGHTVGNALRRVLLSSLSGGAAIRVKIAGVTHQFSTLDGLQEDILQFILNLKQVRFALAGEEEATVTLSVSGEKVITAADLSLPSGVRIANCEQVLAHLTAAKSKLSATITVGRGTGYVPAEEHATSEAGVIPLDASFSPVVRANYSVEATRVGRRTDLEKVRLMVTTNGTVEPEAAVLESAKILATFYTQVFNPTFEEVEEGMVSSLKAGSDQSIEDLDLPTRITNALKKGGLKTLADLVSSSKEDLIKVKNLGAKSAELVIKKAKAKGINLA</sequence>
<dbReference type="Gene3D" id="1.10.150.20">
    <property type="entry name" value="5' to 3' exonuclease, C-terminal subdomain"/>
    <property type="match status" value="1"/>
</dbReference>
<dbReference type="InterPro" id="IPR036643">
    <property type="entry name" value="RNApol_insert_sf"/>
</dbReference>
<comment type="function">
    <text evidence="11">DNA-dependent RNA polymerase catalyzes the transcription of DNA into RNA using the four ribonucleoside triphosphates as substrates.</text>
</comment>
<evidence type="ECO:0000256" key="8">
    <source>
        <dbReference type="ARBA" id="ARBA00032524"/>
    </source>
</evidence>
<evidence type="ECO:0000259" key="12">
    <source>
        <dbReference type="SMART" id="SM00662"/>
    </source>
</evidence>
<dbReference type="AlphaFoldDB" id="A0A1F5EXP0"/>
<keyword evidence="5 11" id="KW-0808">Transferase</keyword>
<dbReference type="Pfam" id="PF03118">
    <property type="entry name" value="RNA_pol_A_CTD"/>
    <property type="match status" value="1"/>
</dbReference>
<accession>A0A1F5EXP0</accession>
<dbReference type="InterPro" id="IPR011260">
    <property type="entry name" value="RNAP_asu_C"/>
</dbReference>
<dbReference type="CDD" id="cd06928">
    <property type="entry name" value="RNAP_alpha_NTD"/>
    <property type="match status" value="1"/>
</dbReference>
<dbReference type="InterPro" id="IPR011773">
    <property type="entry name" value="DNA-dir_RpoA"/>
</dbReference>
<dbReference type="GO" id="GO:0000428">
    <property type="term" value="C:DNA-directed RNA polymerase complex"/>
    <property type="evidence" value="ECO:0007669"/>
    <property type="project" value="UniProtKB-KW"/>
</dbReference>
<evidence type="ECO:0000256" key="4">
    <source>
        <dbReference type="ARBA" id="ARBA00022478"/>
    </source>
</evidence>
<keyword evidence="7 11" id="KW-0804">Transcription</keyword>
<reference evidence="13 14" key="1">
    <citation type="journal article" date="2016" name="Nat. Commun.">
        <title>Thousands of microbial genomes shed light on interconnected biogeochemical processes in an aquifer system.</title>
        <authorList>
            <person name="Anantharaman K."/>
            <person name="Brown C.T."/>
            <person name="Hug L.A."/>
            <person name="Sharon I."/>
            <person name="Castelle C.J."/>
            <person name="Probst A.J."/>
            <person name="Thomas B.C."/>
            <person name="Singh A."/>
            <person name="Wilkins M.J."/>
            <person name="Karaoz U."/>
            <person name="Brodie E.L."/>
            <person name="Williams K.H."/>
            <person name="Hubbard S.S."/>
            <person name="Banfield J.F."/>
        </authorList>
    </citation>
    <scope>NUCLEOTIDE SEQUENCE [LARGE SCALE GENOMIC DNA]</scope>
</reference>
<evidence type="ECO:0000256" key="6">
    <source>
        <dbReference type="ARBA" id="ARBA00022695"/>
    </source>
</evidence>
<evidence type="ECO:0000313" key="13">
    <source>
        <dbReference type="EMBL" id="OGD72171.1"/>
    </source>
</evidence>
<dbReference type="GO" id="GO:0003677">
    <property type="term" value="F:DNA binding"/>
    <property type="evidence" value="ECO:0007669"/>
    <property type="project" value="UniProtKB-UniRule"/>
</dbReference>
<keyword evidence="6 11" id="KW-0548">Nucleotidyltransferase</keyword>
<comment type="similarity">
    <text evidence="1 11">Belongs to the RNA polymerase alpha chain family.</text>
</comment>
<evidence type="ECO:0000256" key="3">
    <source>
        <dbReference type="ARBA" id="ARBA00015972"/>
    </source>
</evidence>
<keyword evidence="4 11" id="KW-0240">DNA-directed RNA polymerase</keyword>
<evidence type="ECO:0000256" key="11">
    <source>
        <dbReference type="HAMAP-Rule" id="MF_00059"/>
    </source>
</evidence>
<gene>
    <name evidence="11" type="primary">rpoA</name>
    <name evidence="13" type="ORF">A2703_00070</name>
</gene>
<evidence type="ECO:0000256" key="5">
    <source>
        <dbReference type="ARBA" id="ARBA00022679"/>
    </source>
</evidence>
<comment type="catalytic activity">
    <reaction evidence="10 11">
        <text>RNA(n) + a ribonucleoside 5'-triphosphate = RNA(n+1) + diphosphate</text>
        <dbReference type="Rhea" id="RHEA:21248"/>
        <dbReference type="Rhea" id="RHEA-COMP:14527"/>
        <dbReference type="Rhea" id="RHEA-COMP:17342"/>
        <dbReference type="ChEBI" id="CHEBI:33019"/>
        <dbReference type="ChEBI" id="CHEBI:61557"/>
        <dbReference type="ChEBI" id="CHEBI:140395"/>
        <dbReference type="EC" id="2.7.7.6"/>
    </reaction>
</comment>
<evidence type="ECO:0000313" key="14">
    <source>
        <dbReference type="Proteomes" id="UP000177979"/>
    </source>
</evidence>
<dbReference type="HAMAP" id="MF_00059">
    <property type="entry name" value="RNApol_bact_RpoA"/>
    <property type="match status" value="1"/>
</dbReference>
<dbReference type="GO" id="GO:0005737">
    <property type="term" value="C:cytoplasm"/>
    <property type="evidence" value="ECO:0007669"/>
    <property type="project" value="UniProtKB-ARBA"/>
</dbReference>
<dbReference type="InterPro" id="IPR011263">
    <property type="entry name" value="DNA-dir_RNA_pol_RpoA/D/Rpb3"/>
</dbReference>
<dbReference type="FunFam" id="2.170.120.12:FF:000001">
    <property type="entry name" value="DNA-directed RNA polymerase subunit alpha"/>
    <property type="match status" value="1"/>
</dbReference>
<dbReference type="Pfam" id="PF01193">
    <property type="entry name" value="RNA_pol_L"/>
    <property type="match status" value="1"/>
</dbReference>
<dbReference type="SMART" id="SM00662">
    <property type="entry name" value="RPOLD"/>
    <property type="match status" value="1"/>
</dbReference>
<dbReference type="GO" id="GO:0003899">
    <property type="term" value="F:DNA-directed RNA polymerase activity"/>
    <property type="evidence" value="ECO:0007669"/>
    <property type="project" value="UniProtKB-UniRule"/>
</dbReference>
<feature type="domain" description="DNA-directed RNA polymerase RpoA/D/Rpb3-type" evidence="12">
    <location>
        <begin position="17"/>
        <end position="223"/>
    </location>
</feature>
<dbReference type="SUPFAM" id="SSF56553">
    <property type="entry name" value="Insert subdomain of RNA polymerase alpha subunit"/>
    <property type="match status" value="1"/>
</dbReference>
<evidence type="ECO:0000256" key="7">
    <source>
        <dbReference type="ARBA" id="ARBA00023163"/>
    </source>
</evidence>
<feature type="region of interest" description="Alpha C-terminal domain (alpha-CTD)" evidence="11">
    <location>
        <begin position="233"/>
        <end position="302"/>
    </location>
</feature>
<dbReference type="GO" id="GO:0046983">
    <property type="term" value="F:protein dimerization activity"/>
    <property type="evidence" value="ECO:0007669"/>
    <property type="project" value="InterPro"/>
</dbReference>
<comment type="domain">
    <text evidence="11">The N-terminal domain is essential for RNAP assembly and basal transcription, whereas the C-terminal domain is involved in interaction with transcriptional regulators and with upstream promoter elements.</text>
</comment>
<dbReference type="Gene3D" id="2.170.120.12">
    <property type="entry name" value="DNA-directed RNA polymerase, insert domain"/>
    <property type="match status" value="1"/>
</dbReference>
<organism evidence="13 14">
    <name type="scientific">Candidatus Collierbacteria bacterium RIFCSPHIGHO2_01_FULL_50_25</name>
    <dbReference type="NCBI Taxonomy" id="1817722"/>
    <lineage>
        <taxon>Bacteria</taxon>
        <taxon>Candidatus Collieribacteriota</taxon>
    </lineage>
</organism>
<dbReference type="EMBL" id="MFAG01000011">
    <property type="protein sequence ID" value="OGD72171.1"/>
    <property type="molecule type" value="Genomic_DNA"/>
</dbReference>
<dbReference type="EC" id="2.7.7.6" evidence="2 11"/>
<dbReference type="SUPFAM" id="SSF55257">
    <property type="entry name" value="RBP11-like subunits of RNA polymerase"/>
    <property type="match status" value="1"/>
</dbReference>